<protein>
    <submittedName>
        <fullName evidence="12">Multidrug transporter</fullName>
    </submittedName>
</protein>
<dbReference type="InterPro" id="IPR020846">
    <property type="entry name" value="MFS_dom"/>
</dbReference>
<evidence type="ECO:0000256" key="5">
    <source>
        <dbReference type="ARBA" id="ARBA00022692"/>
    </source>
</evidence>
<evidence type="ECO:0000256" key="7">
    <source>
        <dbReference type="ARBA" id="ARBA00023136"/>
    </source>
</evidence>
<accession>A0A143C466</accession>
<dbReference type="InterPro" id="IPR036259">
    <property type="entry name" value="MFS_trans_sf"/>
</dbReference>
<keyword evidence="8" id="KW-0046">Antibiotic resistance</keyword>
<evidence type="ECO:0000256" key="1">
    <source>
        <dbReference type="ARBA" id="ARBA00004651"/>
    </source>
</evidence>
<dbReference type="PROSITE" id="PS50850">
    <property type="entry name" value="MFS"/>
    <property type="match status" value="1"/>
</dbReference>
<feature type="transmembrane region" description="Helical" evidence="10">
    <location>
        <begin position="56"/>
        <end position="72"/>
    </location>
</feature>
<dbReference type="GO" id="GO:0046677">
    <property type="term" value="P:response to antibiotic"/>
    <property type="evidence" value="ECO:0007669"/>
    <property type="project" value="UniProtKB-KW"/>
</dbReference>
<gene>
    <name evidence="12" type="ORF">A4E84_23235</name>
</gene>
<dbReference type="Proteomes" id="UP000076096">
    <property type="component" value="Chromosome"/>
</dbReference>
<dbReference type="CDD" id="cd17321">
    <property type="entry name" value="MFS_MMR_MDR_like"/>
    <property type="match status" value="1"/>
</dbReference>
<feature type="transmembrane region" description="Helical" evidence="10">
    <location>
        <begin position="293"/>
        <end position="313"/>
    </location>
</feature>
<dbReference type="SUPFAM" id="SSF103473">
    <property type="entry name" value="MFS general substrate transporter"/>
    <property type="match status" value="1"/>
</dbReference>
<keyword evidence="3" id="KW-0813">Transport</keyword>
<feature type="transmembrane region" description="Helical" evidence="10">
    <location>
        <begin position="353"/>
        <end position="373"/>
    </location>
</feature>
<feature type="transmembrane region" description="Helical" evidence="10">
    <location>
        <begin position="84"/>
        <end position="103"/>
    </location>
</feature>
<dbReference type="AlphaFoldDB" id="A0A143C466"/>
<feature type="transmembrane region" description="Helical" evidence="10">
    <location>
        <begin position="142"/>
        <end position="165"/>
    </location>
</feature>
<dbReference type="PANTHER" id="PTHR42718">
    <property type="entry name" value="MAJOR FACILITATOR SUPERFAMILY MULTIDRUG TRANSPORTER MFSC"/>
    <property type="match status" value="1"/>
</dbReference>
<dbReference type="Gene3D" id="1.20.1720.10">
    <property type="entry name" value="Multidrug resistance protein D"/>
    <property type="match status" value="1"/>
</dbReference>
<feature type="transmembrane region" description="Helical" evidence="10">
    <location>
        <begin position="502"/>
        <end position="521"/>
    </location>
</feature>
<evidence type="ECO:0000256" key="9">
    <source>
        <dbReference type="SAM" id="MobiDB-lite"/>
    </source>
</evidence>
<feature type="transmembrane region" description="Helical" evidence="10">
    <location>
        <begin position="426"/>
        <end position="443"/>
    </location>
</feature>
<comment type="similarity">
    <text evidence="2">Belongs to the major facilitator superfamily. EmrB family.</text>
</comment>
<evidence type="ECO:0000313" key="13">
    <source>
        <dbReference type="Proteomes" id="UP000076096"/>
    </source>
</evidence>
<feature type="transmembrane region" description="Helical" evidence="10">
    <location>
        <begin position="325"/>
        <end position="346"/>
    </location>
</feature>
<dbReference type="EMBL" id="CP015098">
    <property type="protein sequence ID" value="AMW12151.1"/>
    <property type="molecule type" value="Genomic_DNA"/>
</dbReference>
<feature type="domain" description="Major facilitator superfamily (MFS) profile" evidence="11">
    <location>
        <begin position="18"/>
        <end position="526"/>
    </location>
</feature>
<dbReference type="PRINTS" id="PR01036">
    <property type="entry name" value="TCRTETB"/>
</dbReference>
<evidence type="ECO:0000256" key="4">
    <source>
        <dbReference type="ARBA" id="ARBA00022475"/>
    </source>
</evidence>
<dbReference type="Pfam" id="PF07690">
    <property type="entry name" value="MFS_1"/>
    <property type="match status" value="1"/>
</dbReference>
<evidence type="ECO:0000313" key="12">
    <source>
        <dbReference type="EMBL" id="AMW12151.1"/>
    </source>
</evidence>
<keyword evidence="13" id="KW-1185">Reference proteome</keyword>
<comment type="subcellular location">
    <subcellularLocation>
        <location evidence="1">Cell membrane</location>
        <topology evidence="1">Multi-pass membrane protein</topology>
    </subcellularLocation>
</comment>
<feature type="transmembrane region" description="Helical" evidence="10">
    <location>
        <begin position="203"/>
        <end position="221"/>
    </location>
</feature>
<dbReference type="PANTHER" id="PTHR42718:SF9">
    <property type="entry name" value="MAJOR FACILITATOR SUPERFAMILY MULTIDRUG TRANSPORTER MFSC"/>
    <property type="match status" value="1"/>
</dbReference>
<keyword evidence="4" id="KW-1003">Cell membrane</keyword>
<evidence type="ECO:0000256" key="10">
    <source>
        <dbReference type="SAM" id="Phobius"/>
    </source>
</evidence>
<dbReference type="InterPro" id="IPR011701">
    <property type="entry name" value="MFS"/>
</dbReference>
<dbReference type="STRING" id="1783515.A4E84_23235"/>
<feature type="transmembrane region" description="Helical" evidence="10">
    <location>
        <begin position="171"/>
        <end position="191"/>
    </location>
</feature>
<reference evidence="13" key="1">
    <citation type="submission" date="2016-04" db="EMBL/GenBank/DDBJ databases">
        <authorList>
            <person name="Zhang B."/>
        </authorList>
    </citation>
    <scope>NUCLEOTIDE SEQUENCE [LARGE SCALE GENOMIC DNA]</scope>
    <source>
        <strain evidence="13">S10</strain>
    </source>
</reference>
<evidence type="ECO:0000256" key="8">
    <source>
        <dbReference type="ARBA" id="ARBA00023251"/>
    </source>
</evidence>
<dbReference type="GO" id="GO:0005886">
    <property type="term" value="C:plasma membrane"/>
    <property type="evidence" value="ECO:0007669"/>
    <property type="project" value="UniProtKB-SubCell"/>
</dbReference>
<evidence type="ECO:0000256" key="2">
    <source>
        <dbReference type="ARBA" id="ARBA00008537"/>
    </source>
</evidence>
<feature type="transmembrane region" description="Helical" evidence="10">
    <location>
        <begin position="241"/>
        <end position="264"/>
    </location>
</feature>
<feature type="transmembrane region" description="Helical" evidence="10">
    <location>
        <begin position="379"/>
        <end position="405"/>
    </location>
</feature>
<proteinExistence type="inferred from homology"/>
<evidence type="ECO:0000256" key="3">
    <source>
        <dbReference type="ARBA" id="ARBA00022448"/>
    </source>
</evidence>
<evidence type="ECO:0000256" key="6">
    <source>
        <dbReference type="ARBA" id="ARBA00022989"/>
    </source>
</evidence>
<organism evidence="12 13">
    <name type="scientific">Streptomyces qaidamensis</name>
    <dbReference type="NCBI Taxonomy" id="1783515"/>
    <lineage>
        <taxon>Bacteria</taxon>
        <taxon>Bacillati</taxon>
        <taxon>Actinomycetota</taxon>
        <taxon>Actinomycetes</taxon>
        <taxon>Kitasatosporales</taxon>
        <taxon>Streptomycetaceae</taxon>
        <taxon>Streptomyces</taxon>
        <taxon>Streptomyces aurantiacus group</taxon>
    </lineage>
</organism>
<dbReference type="KEGG" id="stsi:A4E84_23235"/>
<feature type="transmembrane region" description="Helical" evidence="10">
    <location>
        <begin position="109"/>
        <end position="130"/>
    </location>
</feature>
<feature type="compositionally biased region" description="Acidic residues" evidence="9">
    <location>
        <begin position="533"/>
        <end position="542"/>
    </location>
</feature>
<feature type="region of interest" description="Disordered" evidence="9">
    <location>
        <begin position="526"/>
        <end position="553"/>
    </location>
</feature>
<sequence>MSDNPTRSSLANRDPWLGLLAVSLGVSLVVVDFTIVNVVMPPIIDDLEISAFDAQWIQESYAIILAALLLVMGRLSDVVGARRLFLIGTVIFGLASIAAAVAPSGETLIASRFAQGVGGAIVMPTSLALLNMTFRGPDRGKAFAIWGSTIGAAAAVGPLLGGWLAEYSWRWAFGINIFVVVLIVLGVMKYLDESPRQPGKIDAVGGVLSVLGLGLLAFALIEGRNYGWWEPQKDFGPFGDALNLSVIPVALVVAVASLALFLLLQLRLTRADGTAPLMDTSLFGIKSFSTGNIATLIIALAEFGMLAVLPLWLQYTLGYSVLQTGLIVFIVAVGSFFASGASFGMAEKVGPIGLVRIGLVLEAIGLLMFGLLASSDSQWWIIGIALFLYGMGVGFATAQVTNVVLADVPPQHAGQGSGIQSAARQLGSALGIAVLTSTFFTALDSDLSDRLVQQGTPAPEANELSSAVSDSAGAMISGLSENPQTAPVADAARDAMSHAIQINGYTCAALLVLGMLATLLIPRPKAGAQQWGEEQDSSETSDSDVNVGKFSAS</sequence>
<keyword evidence="7 10" id="KW-0472">Membrane</keyword>
<evidence type="ECO:0000259" key="11">
    <source>
        <dbReference type="PROSITE" id="PS50850"/>
    </source>
</evidence>
<dbReference type="InterPro" id="IPR004638">
    <property type="entry name" value="EmrB-like"/>
</dbReference>
<name>A0A143C466_9ACTN</name>
<dbReference type="NCBIfam" id="TIGR00711">
    <property type="entry name" value="efflux_EmrB"/>
    <property type="match status" value="1"/>
</dbReference>
<dbReference type="GO" id="GO:0022857">
    <property type="term" value="F:transmembrane transporter activity"/>
    <property type="evidence" value="ECO:0007669"/>
    <property type="project" value="InterPro"/>
</dbReference>
<feature type="transmembrane region" description="Helical" evidence="10">
    <location>
        <begin position="16"/>
        <end position="36"/>
    </location>
</feature>
<dbReference type="Gene3D" id="1.20.1250.20">
    <property type="entry name" value="MFS general substrate transporter like domains"/>
    <property type="match status" value="1"/>
</dbReference>
<keyword evidence="5 10" id="KW-0812">Transmembrane</keyword>
<keyword evidence="6 10" id="KW-1133">Transmembrane helix</keyword>